<dbReference type="AlphaFoldDB" id="A0AAE1E6J5"/>
<feature type="region of interest" description="Disordered" evidence="1">
    <location>
        <begin position="92"/>
        <end position="115"/>
    </location>
</feature>
<feature type="compositionally biased region" description="Low complexity" evidence="1">
    <location>
        <begin position="912"/>
        <end position="930"/>
    </location>
</feature>
<protein>
    <recommendedName>
        <fullName evidence="2">WH2 domain-containing protein</fullName>
    </recommendedName>
</protein>
<feature type="compositionally biased region" description="Low complexity" evidence="1">
    <location>
        <begin position="209"/>
        <end position="224"/>
    </location>
</feature>
<feature type="compositionally biased region" description="Polar residues" evidence="1">
    <location>
        <begin position="665"/>
        <end position="693"/>
    </location>
</feature>
<dbReference type="GO" id="GO:0040038">
    <property type="term" value="P:polar body extrusion after meiotic divisions"/>
    <property type="evidence" value="ECO:0007669"/>
    <property type="project" value="TreeGrafter"/>
</dbReference>
<dbReference type="GO" id="GO:0048193">
    <property type="term" value="P:Golgi vesicle transport"/>
    <property type="evidence" value="ECO:0007669"/>
    <property type="project" value="TreeGrafter"/>
</dbReference>
<dbReference type="PROSITE" id="PS51082">
    <property type="entry name" value="WH2"/>
    <property type="match status" value="1"/>
</dbReference>
<evidence type="ECO:0000313" key="3">
    <source>
        <dbReference type="EMBL" id="KAK3796244.1"/>
    </source>
</evidence>
<dbReference type="InterPro" id="IPR011011">
    <property type="entry name" value="Znf_FYVE_PHD"/>
</dbReference>
<comment type="caution">
    <text evidence="3">The sequence shown here is derived from an EMBL/GenBank/DDBJ whole genome shotgun (WGS) entry which is preliminary data.</text>
</comment>
<feature type="region of interest" description="Disordered" evidence="1">
    <location>
        <begin position="602"/>
        <end position="622"/>
    </location>
</feature>
<dbReference type="GO" id="GO:0045010">
    <property type="term" value="P:actin nucleation"/>
    <property type="evidence" value="ECO:0007669"/>
    <property type="project" value="InterPro"/>
</dbReference>
<dbReference type="SUPFAM" id="SSF57903">
    <property type="entry name" value="FYVE/PHD zinc finger"/>
    <property type="match status" value="1"/>
</dbReference>
<dbReference type="GO" id="GO:0051295">
    <property type="term" value="P:establishment of meiotic spindle localization"/>
    <property type="evidence" value="ECO:0007669"/>
    <property type="project" value="TreeGrafter"/>
</dbReference>
<dbReference type="GO" id="GO:0030659">
    <property type="term" value="C:cytoplasmic vesicle membrane"/>
    <property type="evidence" value="ECO:0007669"/>
    <property type="project" value="TreeGrafter"/>
</dbReference>
<keyword evidence="4" id="KW-1185">Reference proteome</keyword>
<feature type="domain" description="WH2" evidence="2">
    <location>
        <begin position="27"/>
        <end position="44"/>
    </location>
</feature>
<evidence type="ECO:0000256" key="1">
    <source>
        <dbReference type="SAM" id="MobiDB-lite"/>
    </source>
</evidence>
<feature type="compositionally biased region" description="Polar residues" evidence="1">
    <location>
        <begin position="726"/>
        <end position="735"/>
    </location>
</feature>
<dbReference type="PANTHER" id="PTHR21345:SF3">
    <property type="entry name" value="PROTEIN SPIRE"/>
    <property type="match status" value="1"/>
</dbReference>
<dbReference type="GO" id="GO:0030041">
    <property type="term" value="P:actin filament polymerization"/>
    <property type="evidence" value="ECO:0007669"/>
    <property type="project" value="TreeGrafter"/>
</dbReference>
<feature type="region of interest" description="Disordered" evidence="1">
    <location>
        <begin position="399"/>
        <end position="434"/>
    </location>
</feature>
<dbReference type="GO" id="GO:0036089">
    <property type="term" value="P:cleavage furrow formation"/>
    <property type="evidence" value="ECO:0007669"/>
    <property type="project" value="TreeGrafter"/>
</dbReference>
<feature type="compositionally biased region" description="Basic and acidic residues" evidence="1">
    <location>
        <begin position="698"/>
        <end position="715"/>
    </location>
</feature>
<sequence length="1044" mass="113673">MVLSWCCFSPQVDERKLKPKPPSPPDPHELLLNEIRSRPKLKPVKDGKLVVEKPALVSGASDSTWLEETAHTARTTVKKVIKPDFNLLLNNSFEESSDDDDRTNNNSPGTPEYRQDLREQQHQHLYLRSDSMSMTPPPQHTWQRAVTRESLLRDPSVLHQQAGRPSRLQRRHTITICEAPLEHQVVPKELPVLQEEEEEQQQPSPIRDSLSGGSSSSIAQAGSAVLPRLSHSENDIQAHAAAAAATPMTSSLTVNLRQGSSLVRRASFEHRRSLTSQGSLGLTSIPEQEDDGKGGSDRLARAKNQEQCPPPNPSPPCKGRAKAGLAMVGMKSTGGPYHPRTHNKTQTAAVSAAPTAITITAAATLTTSPPRASMQHAPSAIALSSKPFGHDFQRSLHATSHSSTSLSRSLSSPFNPSTASASSSSSSSLSSSLPLPSFLPSTPEGFSYQYSSANLDISSSCQSPAYRKKFQSPGKGSGAMHAGNSGMEGSILCWQTPAPQYGNQGGQTSVSLTASTSCKNNNINSNKTIYSSPSVRRWAVNVSEVSILPGLEGGSEISTCDHHTLISGSGYYPEDLSSQQARLKRLSLDAGMSMYYEEALRENGPDSLPSSPHLGREPSINRKISVGLDRGLKARTGFRRMKTPEEEERVTRWRALQEDEREARQSCQQPTRRSGVTALTSPSSTISESTDVLQQKMAGEEERFDRWRRLEEGTDSHPSLKHRSSPDNPNMNPTLSVAPPHARNQKSDGAEPPHHHIFLSSPSQSVSDFTSVHDILPMPKRWQNPIECLSLTLEEVTHIRSVLTKAELESLMSHPDLYQQVAKSKLCFTCKTTKFALFGEWGTKCKFCKRTVCSKCLRKMNVPADHFRNIPVYALSPTPLTQEMQDFIQDFIRDAPTPSVPATRDPSPIAESSQLRSVSGSNSSSFPASSGRGLHRSRSALVTGHRPTKFLAVTPTPGASSSSLLSNTIKGPVMAICCDCKGMVMEIIRATRASLTLLSSQEGRASLIQTASSLRSSPTSLQAPKTSHNRSAGQYLINSKLESN</sequence>
<feature type="region of interest" description="Disordered" evidence="1">
    <location>
        <begin position="193"/>
        <end position="225"/>
    </location>
</feature>
<accession>A0AAE1E6J5</accession>
<reference evidence="3" key="1">
    <citation type="journal article" date="2023" name="G3 (Bethesda)">
        <title>A reference genome for the long-term kleptoplast-retaining sea slug Elysia crispata morphotype clarki.</title>
        <authorList>
            <person name="Eastman K.E."/>
            <person name="Pendleton A.L."/>
            <person name="Shaikh M.A."/>
            <person name="Suttiyut T."/>
            <person name="Ogas R."/>
            <person name="Tomko P."/>
            <person name="Gavelis G."/>
            <person name="Widhalm J.R."/>
            <person name="Wisecaver J.H."/>
        </authorList>
    </citation>
    <scope>NUCLEOTIDE SEQUENCE</scope>
    <source>
        <strain evidence="3">ECLA1</strain>
    </source>
</reference>
<dbReference type="GO" id="GO:0005938">
    <property type="term" value="C:cell cortex"/>
    <property type="evidence" value="ECO:0007669"/>
    <property type="project" value="TreeGrafter"/>
</dbReference>
<name>A0AAE1E6J5_9GAST</name>
<evidence type="ECO:0000313" key="4">
    <source>
        <dbReference type="Proteomes" id="UP001283361"/>
    </source>
</evidence>
<feature type="compositionally biased region" description="Low complexity" evidence="1">
    <location>
        <begin position="274"/>
        <end position="284"/>
    </location>
</feature>
<dbReference type="Proteomes" id="UP001283361">
    <property type="component" value="Unassembled WGS sequence"/>
</dbReference>
<dbReference type="Gene3D" id="3.30.40.10">
    <property type="entry name" value="Zinc/RING finger domain, C3HC4 (zinc finger)"/>
    <property type="match status" value="1"/>
</dbReference>
<dbReference type="GO" id="GO:0008017">
    <property type="term" value="F:microtubule binding"/>
    <property type="evidence" value="ECO:0007669"/>
    <property type="project" value="TreeGrafter"/>
</dbReference>
<feature type="region of interest" description="Disordered" evidence="1">
    <location>
        <begin position="657"/>
        <end position="761"/>
    </location>
</feature>
<feature type="region of interest" description="Disordered" evidence="1">
    <location>
        <begin position="1011"/>
        <end position="1030"/>
    </location>
</feature>
<feature type="compositionally biased region" description="Basic and acidic residues" evidence="1">
    <location>
        <begin position="745"/>
        <end position="754"/>
    </location>
</feature>
<dbReference type="GO" id="GO:0051639">
    <property type="term" value="P:actin filament network formation"/>
    <property type="evidence" value="ECO:0007669"/>
    <property type="project" value="TreeGrafter"/>
</dbReference>
<proteinExistence type="predicted"/>
<feature type="region of interest" description="Disordered" evidence="1">
    <location>
        <begin position="269"/>
        <end position="321"/>
    </location>
</feature>
<dbReference type="PANTHER" id="PTHR21345">
    <property type="entry name" value="SPIRE"/>
    <property type="match status" value="1"/>
</dbReference>
<dbReference type="EMBL" id="JAWDGP010000900">
    <property type="protein sequence ID" value="KAK3796244.1"/>
    <property type="molecule type" value="Genomic_DNA"/>
</dbReference>
<feature type="region of interest" description="Disordered" evidence="1">
    <location>
        <begin position="898"/>
        <end position="935"/>
    </location>
</feature>
<organism evidence="3 4">
    <name type="scientific">Elysia crispata</name>
    <name type="common">lettuce slug</name>
    <dbReference type="NCBI Taxonomy" id="231223"/>
    <lineage>
        <taxon>Eukaryota</taxon>
        <taxon>Metazoa</taxon>
        <taxon>Spiralia</taxon>
        <taxon>Lophotrochozoa</taxon>
        <taxon>Mollusca</taxon>
        <taxon>Gastropoda</taxon>
        <taxon>Heterobranchia</taxon>
        <taxon>Euthyneura</taxon>
        <taxon>Panpulmonata</taxon>
        <taxon>Sacoglossa</taxon>
        <taxon>Placobranchoidea</taxon>
        <taxon>Plakobranchidae</taxon>
        <taxon>Elysia</taxon>
    </lineage>
</organism>
<dbReference type="GO" id="GO:0003779">
    <property type="term" value="F:actin binding"/>
    <property type="evidence" value="ECO:0007669"/>
    <property type="project" value="InterPro"/>
</dbReference>
<dbReference type="InterPro" id="IPR013083">
    <property type="entry name" value="Znf_RING/FYVE/PHD"/>
</dbReference>
<feature type="compositionally biased region" description="Basic and acidic residues" evidence="1">
    <location>
        <begin position="291"/>
        <end position="304"/>
    </location>
</feature>
<gene>
    <name evidence="3" type="ORF">RRG08_006814</name>
</gene>
<evidence type="ECO:0000259" key="2">
    <source>
        <dbReference type="PROSITE" id="PS51082"/>
    </source>
</evidence>
<dbReference type="InterPro" id="IPR003124">
    <property type="entry name" value="WH2_dom"/>
</dbReference>
<dbReference type="InterPro" id="IPR029901">
    <property type="entry name" value="Spire"/>
</dbReference>